<evidence type="ECO:0000256" key="13">
    <source>
        <dbReference type="ARBA" id="ARBA00031538"/>
    </source>
</evidence>
<keyword evidence="5" id="KW-1003">Cell membrane</keyword>
<keyword evidence="8 18" id="KW-1133">Transmembrane helix</keyword>
<name>A0ABP3C8X7_9MICO</name>
<feature type="transmembrane region" description="Helical" evidence="18">
    <location>
        <begin position="99"/>
        <end position="122"/>
    </location>
</feature>
<evidence type="ECO:0000256" key="2">
    <source>
        <dbReference type="ARBA" id="ARBA00010527"/>
    </source>
</evidence>
<evidence type="ECO:0000256" key="3">
    <source>
        <dbReference type="ARBA" id="ARBA00015325"/>
    </source>
</evidence>
<comment type="caution">
    <text evidence="20">The sequence shown here is derived from an EMBL/GenBank/DDBJ whole genome shotgun (WGS) entry which is preliminary data.</text>
</comment>
<evidence type="ECO:0000256" key="16">
    <source>
        <dbReference type="RuleBase" id="RU003945"/>
    </source>
</evidence>
<dbReference type="PANTHER" id="PTHR12428">
    <property type="entry name" value="OXA1"/>
    <property type="match status" value="1"/>
</dbReference>
<comment type="function">
    <text evidence="11">Required for the insertion and/or proper folding and/or complex formation of integral membrane proteins into the membrane. Involved in integration of membrane proteins that insert both dependently and independently of the Sec translocase complex, as well as at least some lipoproteins. Aids folding of multispanning membrane proteins.</text>
</comment>
<evidence type="ECO:0000256" key="6">
    <source>
        <dbReference type="ARBA" id="ARBA00022692"/>
    </source>
</evidence>
<feature type="domain" description="Membrane insertase YidC/Oxa/ALB C-terminal" evidence="19">
    <location>
        <begin position="37"/>
        <end position="263"/>
    </location>
</feature>
<dbReference type="Proteomes" id="UP001498238">
    <property type="component" value="Unassembled WGS sequence"/>
</dbReference>
<dbReference type="Pfam" id="PF02096">
    <property type="entry name" value="60KD_IMP"/>
    <property type="match status" value="1"/>
</dbReference>
<comment type="subcellular location">
    <subcellularLocation>
        <location evidence="1">Cell membrane</location>
        <topology evidence="1">Multi-pass membrane protein</topology>
    </subcellularLocation>
    <subcellularLocation>
        <location evidence="16">Membrane</location>
        <topology evidence="16">Multi-pass membrane protein</topology>
    </subcellularLocation>
</comment>
<proteinExistence type="inferred from homology"/>
<dbReference type="InterPro" id="IPR047196">
    <property type="entry name" value="YidC_ALB_C"/>
</dbReference>
<evidence type="ECO:0000256" key="17">
    <source>
        <dbReference type="SAM" id="MobiDB-lite"/>
    </source>
</evidence>
<evidence type="ECO:0000256" key="15">
    <source>
        <dbReference type="ARBA" id="ARBA00033342"/>
    </source>
</evidence>
<evidence type="ECO:0000313" key="21">
    <source>
        <dbReference type="Proteomes" id="UP001498238"/>
    </source>
</evidence>
<evidence type="ECO:0000256" key="7">
    <source>
        <dbReference type="ARBA" id="ARBA00022927"/>
    </source>
</evidence>
<keyword evidence="21" id="KW-1185">Reference proteome</keyword>
<sequence>MNIYEFPPIRLLLDGAYWLVTTLSDLLEPLAGADGAALAVIVLTIAVRGLLIPVGLSQVRAGITRRRLAPKITELQAKHKSDPQRMQEKLMELYREEKASPFAGCLPVLAQTPVLMAVYGLFVQATIGGAPNELLGHTLFGIPLSSSFVGLIGSGGLTWVSGLLFAVLIVLIGTVAALSRHLLTPPLPEAAPTASAKGTQAGAGTHSSQGAAPGMPDLSGMTKVLSFMPFITAVIAAFVPLAATLYLMTTTTWTLCERLVINRALGVDHTGAPRVNES</sequence>
<evidence type="ECO:0000256" key="12">
    <source>
        <dbReference type="ARBA" id="ARBA00026028"/>
    </source>
</evidence>
<evidence type="ECO:0000256" key="14">
    <source>
        <dbReference type="ARBA" id="ARBA00033245"/>
    </source>
</evidence>
<dbReference type="InterPro" id="IPR001708">
    <property type="entry name" value="YidC/ALB3/OXA1/COX18"/>
</dbReference>
<dbReference type="CDD" id="cd20070">
    <property type="entry name" value="5TM_YidC_Alb3"/>
    <property type="match status" value="1"/>
</dbReference>
<comment type="subunit">
    <text evidence="12">Interacts with the Sec translocase complex via SecD. Specifically interacts with transmembrane segments of nascent integral membrane proteins during membrane integration.</text>
</comment>
<evidence type="ECO:0000256" key="10">
    <source>
        <dbReference type="ARBA" id="ARBA00023186"/>
    </source>
</evidence>
<dbReference type="NCBIfam" id="TIGR03592">
    <property type="entry name" value="yidC_oxa1_cterm"/>
    <property type="match status" value="1"/>
</dbReference>
<gene>
    <name evidence="20" type="primary">yidC_2</name>
    <name evidence="20" type="ORF">NCCP602_21780</name>
</gene>
<feature type="transmembrane region" description="Helical" evidence="18">
    <location>
        <begin position="36"/>
        <end position="56"/>
    </location>
</feature>
<keyword evidence="9 18" id="KW-0472">Membrane</keyword>
<comment type="similarity">
    <text evidence="2">Belongs to the OXA1/ALB3/YidC family. Type 1 subfamily.</text>
</comment>
<evidence type="ECO:0000256" key="18">
    <source>
        <dbReference type="SAM" id="Phobius"/>
    </source>
</evidence>
<evidence type="ECO:0000256" key="9">
    <source>
        <dbReference type="ARBA" id="ARBA00023136"/>
    </source>
</evidence>
<evidence type="ECO:0000259" key="19">
    <source>
        <dbReference type="Pfam" id="PF02096"/>
    </source>
</evidence>
<dbReference type="RefSeq" id="WP_339393046.1">
    <property type="nucleotide sequence ID" value="NZ_BAAAAF010000008.1"/>
</dbReference>
<keyword evidence="10" id="KW-0143">Chaperone</keyword>
<feature type="region of interest" description="Disordered" evidence="17">
    <location>
        <begin position="189"/>
        <end position="212"/>
    </location>
</feature>
<feature type="transmembrane region" description="Helical" evidence="18">
    <location>
        <begin position="134"/>
        <end position="152"/>
    </location>
</feature>
<evidence type="ECO:0000256" key="8">
    <source>
        <dbReference type="ARBA" id="ARBA00022989"/>
    </source>
</evidence>
<feature type="transmembrane region" description="Helical" evidence="18">
    <location>
        <begin position="224"/>
        <end position="248"/>
    </location>
</feature>
<dbReference type="EMBL" id="BAAAAF010000008">
    <property type="protein sequence ID" value="GAA0036217.1"/>
    <property type="molecule type" value="Genomic_DNA"/>
</dbReference>
<evidence type="ECO:0000313" key="20">
    <source>
        <dbReference type="EMBL" id="GAA0036217.1"/>
    </source>
</evidence>
<protein>
    <recommendedName>
        <fullName evidence="3">Membrane protein insertase YidC</fullName>
    </recommendedName>
    <alternativeName>
        <fullName evidence="15">Foldase YidC</fullName>
    </alternativeName>
    <alternativeName>
        <fullName evidence="14">Membrane integrase YidC</fullName>
    </alternativeName>
    <alternativeName>
        <fullName evidence="13">Membrane protein YidC</fullName>
    </alternativeName>
</protein>
<keyword evidence="4" id="KW-0813">Transport</keyword>
<keyword evidence="6 16" id="KW-0812">Transmembrane</keyword>
<evidence type="ECO:0000256" key="11">
    <source>
        <dbReference type="ARBA" id="ARBA00025034"/>
    </source>
</evidence>
<accession>A0ABP3C8X7</accession>
<feature type="transmembrane region" description="Helical" evidence="18">
    <location>
        <begin position="159"/>
        <end position="178"/>
    </location>
</feature>
<keyword evidence="7" id="KW-0653">Protein transport</keyword>
<reference evidence="20 21" key="1">
    <citation type="submission" date="2024-01" db="EMBL/GenBank/DDBJ databases">
        <title>Characterization of antibiotic resistant novel bacterial strains and their environmental applications.</title>
        <authorList>
            <person name="Manzoor S."/>
            <person name="Abbas S."/>
            <person name="Arshad M."/>
            <person name="Ahmed I."/>
        </authorList>
    </citation>
    <scope>NUCLEOTIDE SEQUENCE [LARGE SCALE GENOMIC DNA]</scope>
    <source>
        <strain evidence="20 21">NCCP-602</strain>
    </source>
</reference>
<evidence type="ECO:0000256" key="1">
    <source>
        <dbReference type="ARBA" id="ARBA00004651"/>
    </source>
</evidence>
<evidence type="ECO:0000256" key="5">
    <source>
        <dbReference type="ARBA" id="ARBA00022475"/>
    </source>
</evidence>
<organism evidence="20 21">
    <name type="scientific">Brevibacterium metallidurans</name>
    <dbReference type="NCBI Taxonomy" id="1482676"/>
    <lineage>
        <taxon>Bacteria</taxon>
        <taxon>Bacillati</taxon>
        <taxon>Actinomycetota</taxon>
        <taxon>Actinomycetes</taxon>
        <taxon>Micrococcales</taxon>
        <taxon>Brevibacteriaceae</taxon>
        <taxon>Brevibacterium</taxon>
    </lineage>
</organism>
<dbReference type="PANTHER" id="PTHR12428:SF65">
    <property type="entry name" value="CYTOCHROME C OXIDASE ASSEMBLY PROTEIN COX18, MITOCHONDRIAL"/>
    <property type="match status" value="1"/>
</dbReference>
<dbReference type="InterPro" id="IPR028055">
    <property type="entry name" value="YidC/Oxa/ALB_C"/>
</dbReference>
<evidence type="ECO:0000256" key="4">
    <source>
        <dbReference type="ARBA" id="ARBA00022448"/>
    </source>
</evidence>